<accession>G7GXZ8</accession>
<gene>
    <name evidence="2" type="ORF">GOARA_012_00230</name>
</gene>
<proteinExistence type="predicted"/>
<keyword evidence="1" id="KW-0812">Transmembrane</keyword>
<dbReference type="STRING" id="1073574.GOARA_012_00230"/>
<sequence>MLRERPSTENLGRAASLFFQVAGGVIAVSGLAHFAVPRLFHWLTRWLFGDETEKQVRINGAAETAVGLAIANRHTRVAGLAGLAAYCVYLGDKIIAYGWRRIQGGDQ</sequence>
<evidence type="ECO:0000256" key="1">
    <source>
        <dbReference type="SAM" id="Phobius"/>
    </source>
</evidence>
<keyword evidence="3" id="KW-1185">Reference proteome</keyword>
<feature type="transmembrane region" description="Helical" evidence="1">
    <location>
        <begin position="15"/>
        <end position="36"/>
    </location>
</feature>
<reference evidence="2 3" key="1">
    <citation type="submission" date="2011-11" db="EMBL/GenBank/DDBJ databases">
        <title>Whole genome shotgun sequence of Gordonia araii NBRC 100433.</title>
        <authorList>
            <person name="Yoshida Y."/>
            <person name="Hosoyama A."/>
            <person name="Tsuchikane K."/>
            <person name="Katsumata H."/>
            <person name="Yamazaki S."/>
            <person name="Fujita N."/>
        </authorList>
    </citation>
    <scope>NUCLEOTIDE SEQUENCE [LARGE SCALE GENOMIC DNA]</scope>
    <source>
        <strain evidence="2 3">NBRC 100433</strain>
    </source>
</reference>
<evidence type="ECO:0000313" key="2">
    <source>
        <dbReference type="EMBL" id="GAB08473.1"/>
    </source>
</evidence>
<organism evidence="2 3">
    <name type="scientific">Gordonia araii NBRC 100433</name>
    <dbReference type="NCBI Taxonomy" id="1073574"/>
    <lineage>
        <taxon>Bacteria</taxon>
        <taxon>Bacillati</taxon>
        <taxon>Actinomycetota</taxon>
        <taxon>Actinomycetes</taxon>
        <taxon>Mycobacteriales</taxon>
        <taxon>Gordoniaceae</taxon>
        <taxon>Gordonia</taxon>
    </lineage>
</organism>
<evidence type="ECO:0000313" key="3">
    <source>
        <dbReference type="Proteomes" id="UP000035088"/>
    </source>
</evidence>
<keyword evidence="1" id="KW-0472">Membrane</keyword>
<protein>
    <submittedName>
        <fullName evidence="2">Uncharacterized protein</fullName>
    </submittedName>
</protein>
<keyword evidence="1" id="KW-1133">Transmembrane helix</keyword>
<name>G7GXZ8_9ACTN</name>
<dbReference type="EMBL" id="BAEE01000012">
    <property type="protein sequence ID" value="GAB08473.1"/>
    <property type="molecule type" value="Genomic_DNA"/>
</dbReference>
<dbReference type="AlphaFoldDB" id="G7GXZ8"/>
<comment type="caution">
    <text evidence="2">The sequence shown here is derived from an EMBL/GenBank/DDBJ whole genome shotgun (WGS) entry which is preliminary data.</text>
</comment>
<dbReference type="Proteomes" id="UP000035088">
    <property type="component" value="Unassembled WGS sequence"/>
</dbReference>